<reference evidence="1" key="1">
    <citation type="submission" date="2021-06" db="EMBL/GenBank/DDBJ databases">
        <authorList>
            <person name="Kallberg Y."/>
            <person name="Tangrot J."/>
            <person name="Rosling A."/>
        </authorList>
    </citation>
    <scope>NUCLEOTIDE SEQUENCE</scope>
    <source>
        <strain evidence="1">MA461A</strain>
    </source>
</reference>
<protein>
    <submittedName>
        <fullName evidence="1">18057_t:CDS:1</fullName>
    </submittedName>
</protein>
<name>A0ACA9RZE2_9GLOM</name>
<feature type="non-terminal residue" evidence="1">
    <location>
        <position position="81"/>
    </location>
</feature>
<gene>
    <name evidence="1" type="ORF">RPERSI_LOCUS24661</name>
</gene>
<dbReference type="EMBL" id="CAJVQC010079716">
    <property type="protein sequence ID" value="CAG8817350.1"/>
    <property type="molecule type" value="Genomic_DNA"/>
</dbReference>
<accession>A0ACA9RZE2</accession>
<evidence type="ECO:0000313" key="1">
    <source>
        <dbReference type="EMBL" id="CAG8817350.1"/>
    </source>
</evidence>
<organism evidence="1 2">
    <name type="scientific">Racocetra persica</name>
    <dbReference type="NCBI Taxonomy" id="160502"/>
    <lineage>
        <taxon>Eukaryota</taxon>
        <taxon>Fungi</taxon>
        <taxon>Fungi incertae sedis</taxon>
        <taxon>Mucoromycota</taxon>
        <taxon>Glomeromycotina</taxon>
        <taxon>Glomeromycetes</taxon>
        <taxon>Diversisporales</taxon>
        <taxon>Gigasporaceae</taxon>
        <taxon>Racocetra</taxon>
    </lineage>
</organism>
<keyword evidence="2" id="KW-1185">Reference proteome</keyword>
<proteinExistence type="predicted"/>
<evidence type="ECO:0000313" key="2">
    <source>
        <dbReference type="Proteomes" id="UP000789920"/>
    </source>
</evidence>
<sequence length="81" mass="9646">IIQKLESMIDPKSLFLAEITEDITFRNVKRWTIDQVANWLQENNFKKYQKLFAKNNINGDLLLELDHEALRELKIRSTADR</sequence>
<feature type="non-terminal residue" evidence="1">
    <location>
        <position position="1"/>
    </location>
</feature>
<dbReference type="Proteomes" id="UP000789920">
    <property type="component" value="Unassembled WGS sequence"/>
</dbReference>
<comment type="caution">
    <text evidence="1">The sequence shown here is derived from an EMBL/GenBank/DDBJ whole genome shotgun (WGS) entry which is preliminary data.</text>
</comment>